<reference evidence="2 3" key="1">
    <citation type="submission" date="2021-06" db="EMBL/GenBank/DDBJ databases">
        <title>Caerostris darwini draft genome.</title>
        <authorList>
            <person name="Kono N."/>
            <person name="Arakawa K."/>
        </authorList>
    </citation>
    <scope>NUCLEOTIDE SEQUENCE [LARGE SCALE GENOMIC DNA]</scope>
</reference>
<keyword evidence="3" id="KW-1185">Reference proteome</keyword>
<dbReference type="EMBL" id="BPLQ01008450">
    <property type="protein sequence ID" value="GIY37482.1"/>
    <property type="molecule type" value="Genomic_DNA"/>
</dbReference>
<dbReference type="Proteomes" id="UP001054837">
    <property type="component" value="Unassembled WGS sequence"/>
</dbReference>
<dbReference type="AlphaFoldDB" id="A0AAV4SY99"/>
<feature type="region of interest" description="Disordered" evidence="1">
    <location>
        <begin position="53"/>
        <end position="75"/>
    </location>
</feature>
<accession>A0AAV4SY99</accession>
<feature type="compositionally biased region" description="Basic and acidic residues" evidence="1">
    <location>
        <begin position="53"/>
        <end position="66"/>
    </location>
</feature>
<comment type="caution">
    <text evidence="2">The sequence shown here is derived from an EMBL/GenBank/DDBJ whole genome shotgun (WGS) entry which is preliminary data.</text>
</comment>
<evidence type="ECO:0000313" key="2">
    <source>
        <dbReference type="EMBL" id="GIY37482.1"/>
    </source>
</evidence>
<protein>
    <submittedName>
        <fullName evidence="2">Uncharacterized protein</fullName>
    </submittedName>
</protein>
<proteinExistence type="predicted"/>
<gene>
    <name evidence="2" type="ORF">CDAR_459021</name>
</gene>
<organism evidence="2 3">
    <name type="scientific">Caerostris darwini</name>
    <dbReference type="NCBI Taxonomy" id="1538125"/>
    <lineage>
        <taxon>Eukaryota</taxon>
        <taxon>Metazoa</taxon>
        <taxon>Ecdysozoa</taxon>
        <taxon>Arthropoda</taxon>
        <taxon>Chelicerata</taxon>
        <taxon>Arachnida</taxon>
        <taxon>Araneae</taxon>
        <taxon>Araneomorphae</taxon>
        <taxon>Entelegynae</taxon>
        <taxon>Araneoidea</taxon>
        <taxon>Araneidae</taxon>
        <taxon>Caerostris</taxon>
    </lineage>
</organism>
<evidence type="ECO:0000256" key="1">
    <source>
        <dbReference type="SAM" id="MobiDB-lite"/>
    </source>
</evidence>
<name>A0AAV4SY99_9ARAC</name>
<evidence type="ECO:0000313" key="3">
    <source>
        <dbReference type="Proteomes" id="UP001054837"/>
    </source>
</evidence>
<sequence>MEKAQTEKISTQQALITEAVARELEKKFLTQTDFPRTTNPGNKTFASVVAKDDNRNLAEGKTETKNHKGRAPSKNRAKLNKKDKNFVMAIKPKEASTTSAKTKTIVQAKIDVKRMNIGIKKVKPIGKWWHIGSTLGKFHH</sequence>